<reference evidence="2 3" key="1">
    <citation type="submission" date="2023-10" db="EMBL/GenBank/DDBJ databases">
        <title>Genomes of two closely related lineages of the louse Polyplax serrata with different host specificities.</title>
        <authorList>
            <person name="Martinu J."/>
            <person name="Tarabai H."/>
            <person name="Stefka J."/>
            <person name="Hypsa V."/>
        </authorList>
    </citation>
    <scope>NUCLEOTIDE SEQUENCE [LARGE SCALE GENOMIC DNA]</scope>
    <source>
        <strain evidence="2">HR10_N</strain>
    </source>
</reference>
<dbReference type="AlphaFoldDB" id="A0AAN8PB34"/>
<evidence type="ECO:0000313" key="2">
    <source>
        <dbReference type="EMBL" id="KAK6625040.1"/>
    </source>
</evidence>
<evidence type="ECO:0000313" key="3">
    <source>
        <dbReference type="Proteomes" id="UP001372834"/>
    </source>
</evidence>
<dbReference type="Proteomes" id="UP001372834">
    <property type="component" value="Unassembled WGS sequence"/>
</dbReference>
<protein>
    <submittedName>
        <fullName evidence="2">Uncharacterized protein</fullName>
    </submittedName>
</protein>
<feature type="region of interest" description="Disordered" evidence="1">
    <location>
        <begin position="68"/>
        <end position="93"/>
    </location>
</feature>
<sequence length="202" mass="23263">QPLALIENHVRKRIQIKNGTSRKQKSLRKNLNLKGPVTVVIHQDERETAPPGSKKKFYVQNRLVPEKPSWSRATATTTTATAEAPFSAERQQKRRKKNTKLWCLKANLIFLRVKGRNLFRPEGGEKCCLRTKENFHPLSLPLDKVPPSHPAILTYLTCFCRSHLFQNSIGLFPKRKLQHFTEVKFERAEGTTESSKLSEVRH</sequence>
<proteinExistence type="predicted"/>
<comment type="caution">
    <text evidence="2">The sequence shown here is derived from an EMBL/GenBank/DDBJ whole genome shotgun (WGS) entry which is preliminary data.</text>
</comment>
<dbReference type="EMBL" id="JAWJWE010000037">
    <property type="protein sequence ID" value="KAK6625040.1"/>
    <property type="molecule type" value="Genomic_DNA"/>
</dbReference>
<feature type="non-terminal residue" evidence="2">
    <location>
        <position position="1"/>
    </location>
</feature>
<evidence type="ECO:0000256" key="1">
    <source>
        <dbReference type="SAM" id="MobiDB-lite"/>
    </source>
</evidence>
<gene>
    <name evidence="2" type="ORF">RUM43_005331</name>
</gene>
<organism evidence="2 3">
    <name type="scientific">Polyplax serrata</name>
    <name type="common">Common mouse louse</name>
    <dbReference type="NCBI Taxonomy" id="468196"/>
    <lineage>
        <taxon>Eukaryota</taxon>
        <taxon>Metazoa</taxon>
        <taxon>Ecdysozoa</taxon>
        <taxon>Arthropoda</taxon>
        <taxon>Hexapoda</taxon>
        <taxon>Insecta</taxon>
        <taxon>Pterygota</taxon>
        <taxon>Neoptera</taxon>
        <taxon>Paraneoptera</taxon>
        <taxon>Psocodea</taxon>
        <taxon>Troctomorpha</taxon>
        <taxon>Phthiraptera</taxon>
        <taxon>Anoplura</taxon>
        <taxon>Polyplacidae</taxon>
        <taxon>Polyplax</taxon>
    </lineage>
</organism>
<accession>A0AAN8PB34</accession>
<name>A0AAN8PB34_POLSC</name>
<feature type="compositionally biased region" description="Low complexity" evidence="1">
    <location>
        <begin position="73"/>
        <end position="82"/>
    </location>
</feature>